<gene>
    <name evidence="1" type="ORF">BpHYR1_036543</name>
</gene>
<dbReference type="EMBL" id="REGN01002478">
    <property type="protein sequence ID" value="RNA27887.1"/>
    <property type="molecule type" value="Genomic_DNA"/>
</dbReference>
<accession>A0A3M7RX52</accession>
<dbReference type="AlphaFoldDB" id="A0A3M7RX52"/>
<reference evidence="1 2" key="1">
    <citation type="journal article" date="2018" name="Sci. Rep.">
        <title>Genomic signatures of local adaptation to the degree of environmental predictability in rotifers.</title>
        <authorList>
            <person name="Franch-Gras L."/>
            <person name="Hahn C."/>
            <person name="Garcia-Roger E.M."/>
            <person name="Carmona M.J."/>
            <person name="Serra M."/>
            <person name="Gomez A."/>
        </authorList>
    </citation>
    <scope>NUCLEOTIDE SEQUENCE [LARGE SCALE GENOMIC DNA]</scope>
    <source>
        <strain evidence="1">HYR1</strain>
    </source>
</reference>
<protein>
    <submittedName>
        <fullName evidence="1">Uncharacterized protein</fullName>
    </submittedName>
</protein>
<comment type="caution">
    <text evidence="1">The sequence shown here is derived from an EMBL/GenBank/DDBJ whole genome shotgun (WGS) entry which is preliminary data.</text>
</comment>
<evidence type="ECO:0000313" key="2">
    <source>
        <dbReference type="Proteomes" id="UP000276133"/>
    </source>
</evidence>
<organism evidence="1 2">
    <name type="scientific">Brachionus plicatilis</name>
    <name type="common">Marine rotifer</name>
    <name type="synonym">Brachionus muelleri</name>
    <dbReference type="NCBI Taxonomy" id="10195"/>
    <lineage>
        <taxon>Eukaryota</taxon>
        <taxon>Metazoa</taxon>
        <taxon>Spiralia</taxon>
        <taxon>Gnathifera</taxon>
        <taxon>Rotifera</taxon>
        <taxon>Eurotatoria</taxon>
        <taxon>Monogononta</taxon>
        <taxon>Pseudotrocha</taxon>
        <taxon>Ploima</taxon>
        <taxon>Brachionidae</taxon>
        <taxon>Brachionus</taxon>
    </lineage>
</organism>
<name>A0A3M7RX52_BRAPC</name>
<evidence type="ECO:0000313" key="1">
    <source>
        <dbReference type="EMBL" id="RNA27887.1"/>
    </source>
</evidence>
<dbReference type="Proteomes" id="UP000276133">
    <property type="component" value="Unassembled WGS sequence"/>
</dbReference>
<proteinExistence type="predicted"/>
<keyword evidence="2" id="KW-1185">Reference proteome</keyword>
<sequence length="93" mass="11256">MIIIFSNFSNGQKTLLKRFFSKLDYFYTSYGQNRKNKNQKIKKSKKSLIKKNSLILRFFFFSQKCKNNVCVPIEHTANHFMWFLCVVHIIYNF</sequence>